<organism evidence="1 2">
    <name type="scientific">Dactylosporangium fulvum</name>
    <dbReference type="NCBI Taxonomy" id="53359"/>
    <lineage>
        <taxon>Bacteria</taxon>
        <taxon>Bacillati</taxon>
        <taxon>Actinomycetota</taxon>
        <taxon>Actinomycetes</taxon>
        <taxon>Micromonosporales</taxon>
        <taxon>Micromonosporaceae</taxon>
        <taxon>Dactylosporangium</taxon>
    </lineage>
</organism>
<gene>
    <name evidence="1" type="ORF">Dfulv_01655</name>
</gene>
<evidence type="ECO:0000313" key="1">
    <source>
        <dbReference type="EMBL" id="UWP83041.1"/>
    </source>
</evidence>
<keyword evidence="2" id="KW-1185">Reference proteome</keyword>
<reference evidence="1" key="1">
    <citation type="submission" date="2021-04" db="EMBL/GenBank/DDBJ databases">
        <authorList>
            <person name="Hartkoorn R.C."/>
            <person name="Beaudoing E."/>
            <person name="Hot D."/>
        </authorList>
    </citation>
    <scope>NUCLEOTIDE SEQUENCE</scope>
    <source>
        <strain evidence="1">NRRL B-16292</strain>
    </source>
</reference>
<dbReference type="InterPro" id="IPR019268">
    <property type="entry name" value="DUF2278"/>
</dbReference>
<evidence type="ECO:0000313" key="2">
    <source>
        <dbReference type="Proteomes" id="UP001059617"/>
    </source>
</evidence>
<dbReference type="Pfam" id="PF10042">
    <property type="entry name" value="DUF2278"/>
    <property type="match status" value="1"/>
</dbReference>
<name>A0ABY5W1Q9_9ACTN</name>
<accession>A0ABY5W1Q9</accession>
<proteinExistence type="predicted"/>
<dbReference type="RefSeq" id="WP_259860820.1">
    <property type="nucleotide sequence ID" value="NZ_BAAAST010000080.1"/>
</dbReference>
<sequence>MPLDRYGVLIGTLTGHHRDTPDDQGRWFHVNLDVTAPAGRYRCAVDVDSKQTTTGVQWRTSRIHPAQLPVLTGLAAGFRPLPMTAAGGAVDYLRHPAFRPGIGCVFVRPPDALTRWLEELLRNRSWRTGSNLDAATALESILVVGARVAIFGEPFTNGLGVHNVHQNQGDPPGSQWWAENGTWQDGATLVYRPDGQLDVFQNKFTSQAFQTDDQGHPT</sequence>
<dbReference type="EMBL" id="CP073720">
    <property type="protein sequence ID" value="UWP83041.1"/>
    <property type="molecule type" value="Genomic_DNA"/>
</dbReference>
<dbReference type="Proteomes" id="UP001059617">
    <property type="component" value="Chromosome"/>
</dbReference>
<reference evidence="1" key="2">
    <citation type="submission" date="2022-09" db="EMBL/GenBank/DDBJ databases">
        <title>Biosynthetic gene clusters of Dactylosporangioum fulvum.</title>
        <authorList>
            <person name="Caradec T."/>
        </authorList>
    </citation>
    <scope>NUCLEOTIDE SEQUENCE</scope>
    <source>
        <strain evidence="1">NRRL B-16292</strain>
    </source>
</reference>
<protein>
    <submittedName>
        <fullName evidence="1">YukJ family protein</fullName>
    </submittedName>
</protein>